<feature type="domain" description="Transposase IS200-like" evidence="1">
    <location>
        <begin position="17"/>
        <end position="131"/>
    </location>
</feature>
<dbReference type="GO" id="GO:0004803">
    <property type="term" value="F:transposase activity"/>
    <property type="evidence" value="ECO:0007669"/>
    <property type="project" value="InterPro"/>
</dbReference>
<evidence type="ECO:0000313" key="3">
    <source>
        <dbReference type="Proteomes" id="UP000183983"/>
    </source>
</evidence>
<evidence type="ECO:0000259" key="1">
    <source>
        <dbReference type="SMART" id="SM01321"/>
    </source>
</evidence>
<dbReference type="Pfam" id="PF01797">
    <property type="entry name" value="Y1_Tnp"/>
    <property type="match status" value="1"/>
</dbReference>
<dbReference type="OrthoDB" id="9791101at2"/>
<dbReference type="GO" id="GO:0006313">
    <property type="term" value="P:DNA transposition"/>
    <property type="evidence" value="ECO:0007669"/>
    <property type="project" value="InterPro"/>
</dbReference>
<dbReference type="InterPro" id="IPR002686">
    <property type="entry name" value="Transposase_17"/>
</dbReference>
<proteinExistence type="predicted"/>
<dbReference type="RefSeq" id="WP_073167883.1">
    <property type="nucleotide sequence ID" value="NZ_FRDA01000007.1"/>
</dbReference>
<evidence type="ECO:0000313" key="2">
    <source>
        <dbReference type="EMBL" id="SHN08316.1"/>
    </source>
</evidence>
<protein>
    <submittedName>
        <fullName evidence="2">REP element-mobilizing transposase RayT</fullName>
    </submittedName>
</protein>
<dbReference type="AlphaFoldDB" id="A0A1M7NX06"/>
<dbReference type="InterPro" id="IPR036515">
    <property type="entry name" value="Transposase_17_sf"/>
</dbReference>
<reference evidence="2 3" key="1">
    <citation type="submission" date="2016-11" db="EMBL/GenBank/DDBJ databases">
        <authorList>
            <person name="Jaros S."/>
            <person name="Januszkiewicz K."/>
            <person name="Wedrychowicz H."/>
        </authorList>
    </citation>
    <scope>NUCLEOTIDE SEQUENCE [LARGE SCALE GENOMIC DNA]</scope>
    <source>
        <strain evidence="2 3">LMG 26898</strain>
    </source>
</reference>
<gene>
    <name evidence="2" type="ORF">SAMN05216593_10794</name>
</gene>
<dbReference type="Proteomes" id="UP000183983">
    <property type="component" value="Unassembled WGS sequence"/>
</dbReference>
<dbReference type="GO" id="GO:0043565">
    <property type="term" value="F:sequence-specific DNA binding"/>
    <property type="evidence" value="ECO:0007669"/>
    <property type="project" value="TreeGrafter"/>
</dbReference>
<accession>A0A1M7NX06</accession>
<name>A0A1M7NX06_9PSED</name>
<organism evidence="2 3">
    <name type="scientific">Pseudomonas asturiensis</name>
    <dbReference type="NCBI Taxonomy" id="1190415"/>
    <lineage>
        <taxon>Bacteria</taxon>
        <taxon>Pseudomonadati</taxon>
        <taxon>Pseudomonadota</taxon>
        <taxon>Gammaproteobacteria</taxon>
        <taxon>Pseudomonadales</taxon>
        <taxon>Pseudomonadaceae</taxon>
        <taxon>Pseudomonas</taxon>
    </lineage>
</organism>
<dbReference type="SUPFAM" id="SSF143422">
    <property type="entry name" value="Transposase IS200-like"/>
    <property type="match status" value="1"/>
</dbReference>
<sequence length="152" mass="17165">MAGKAYSHRLRIGRASDVGQIYLVTAKTFQRAPAFSDWCLGRLLVSELRDVQERQLADSLAWVVMPDHFHWLLELKGPSLSGVVQRVKSRSAIAVNKASGCSGTFWQSGFHDIAVREERNLVHFARYIVANLVRAGLVNSVREYPLWDAVWL</sequence>
<dbReference type="NCBIfam" id="NF047646">
    <property type="entry name" value="REP_Tyr_transpos"/>
    <property type="match status" value="1"/>
</dbReference>
<dbReference type="InterPro" id="IPR052715">
    <property type="entry name" value="RAYT_transposase"/>
</dbReference>
<dbReference type="SMART" id="SM01321">
    <property type="entry name" value="Y1_Tnp"/>
    <property type="match status" value="1"/>
</dbReference>
<dbReference type="STRING" id="1190415.SAMN05216593_10794"/>
<dbReference type="PANTHER" id="PTHR36966:SF1">
    <property type="entry name" value="REP-ASSOCIATED TYROSINE TRANSPOSASE"/>
    <property type="match status" value="1"/>
</dbReference>
<dbReference type="PANTHER" id="PTHR36966">
    <property type="entry name" value="REP-ASSOCIATED TYROSINE TRANSPOSASE"/>
    <property type="match status" value="1"/>
</dbReference>
<dbReference type="EMBL" id="FRDA01000007">
    <property type="protein sequence ID" value="SHN08316.1"/>
    <property type="molecule type" value="Genomic_DNA"/>
</dbReference>
<dbReference type="Gene3D" id="3.30.70.1290">
    <property type="entry name" value="Transposase IS200-like"/>
    <property type="match status" value="1"/>
</dbReference>